<sequence length="72" mass="8444">MNKSIFCTTRIYLLFWTVIKLTLGFLEHFGASYTVVQQNHEKEQRSLQFDHWAVDKPFVSTVPPSEKIPETN</sequence>
<evidence type="ECO:0000256" key="1">
    <source>
        <dbReference type="SAM" id="Phobius"/>
    </source>
</evidence>
<keyword evidence="3" id="KW-1185">Reference proteome</keyword>
<keyword evidence="1" id="KW-1133">Transmembrane helix</keyword>
<evidence type="ECO:0000313" key="2">
    <source>
        <dbReference type="EMBL" id="MFB9210618.1"/>
    </source>
</evidence>
<proteinExistence type="predicted"/>
<name>A0ABV5J2T9_9BACT</name>
<dbReference type="EMBL" id="JBHMEW010000008">
    <property type="protein sequence ID" value="MFB9210618.1"/>
    <property type="molecule type" value="Genomic_DNA"/>
</dbReference>
<evidence type="ECO:0000313" key="3">
    <source>
        <dbReference type="Proteomes" id="UP001589654"/>
    </source>
</evidence>
<gene>
    <name evidence="2" type="ORF">ACFFUR_02280</name>
</gene>
<feature type="transmembrane region" description="Helical" evidence="1">
    <location>
        <begin position="12"/>
        <end position="36"/>
    </location>
</feature>
<keyword evidence="1" id="KW-0472">Membrane</keyword>
<accession>A0ABV5J2T9</accession>
<reference evidence="2 3" key="1">
    <citation type="submission" date="2024-09" db="EMBL/GenBank/DDBJ databases">
        <authorList>
            <person name="Sun Q."/>
            <person name="Mori K."/>
        </authorList>
    </citation>
    <scope>NUCLEOTIDE SEQUENCE [LARGE SCALE GENOMIC DNA]</scope>
    <source>
        <strain evidence="2 3">CECT 7682</strain>
    </source>
</reference>
<keyword evidence="1" id="KW-0812">Transmembrane</keyword>
<dbReference type="RefSeq" id="WP_290246867.1">
    <property type="nucleotide sequence ID" value="NZ_JAUFQT010000001.1"/>
</dbReference>
<comment type="caution">
    <text evidence="2">The sequence shown here is derived from an EMBL/GenBank/DDBJ whole genome shotgun (WGS) entry which is preliminary data.</text>
</comment>
<protein>
    <submittedName>
        <fullName evidence="2">Uncharacterized protein</fullName>
    </submittedName>
</protein>
<dbReference type="Proteomes" id="UP001589654">
    <property type="component" value="Unassembled WGS sequence"/>
</dbReference>
<organism evidence="2 3">
    <name type="scientific">Echinicola jeungdonensis</name>
    <dbReference type="NCBI Taxonomy" id="709343"/>
    <lineage>
        <taxon>Bacteria</taxon>
        <taxon>Pseudomonadati</taxon>
        <taxon>Bacteroidota</taxon>
        <taxon>Cytophagia</taxon>
        <taxon>Cytophagales</taxon>
        <taxon>Cyclobacteriaceae</taxon>
        <taxon>Echinicola</taxon>
    </lineage>
</organism>